<keyword evidence="3 5" id="KW-0663">Pyridoxal phosphate</keyword>
<keyword evidence="7" id="KW-0808">Transferase</keyword>
<protein>
    <submittedName>
        <fullName evidence="7">D-amino acid aminotransferase</fullName>
    </submittedName>
</protein>
<dbReference type="InterPro" id="IPR018300">
    <property type="entry name" value="Aminotrans_IV_CS"/>
</dbReference>
<dbReference type="InterPro" id="IPR036038">
    <property type="entry name" value="Aminotransferase-like"/>
</dbReference>
<accession>A0ABT7VRP3</accession>
<feature type="coiled-coil region" evidence="6">
    <location>
        <begin position="41"/>
        <end position="68"/>
    </location>
</feature>
<keyword evidence="6" id="KW-0175">Coiled coil</keyword>
<comment type="cofactor">
    <cofactor evidence="1 5">
        <name>pyridoxal 5'-phosphate</name>
        <dbReference type="ChEBI" id="CHEBI:597326"/>
    </cofactor>
</comment>
<comment type="caution">
    <text evidence="7">The sequence shown here is derived from an EMBL/GenBank/DDBJ whole genome shotgun (WGS) entry which is preliminary data.</text>
</comment>
<evidence type="ECO:0000256" key="6">
    <source>
        <dbReference type="SAM" id="Coils"/>
    </source>
</evidence>
<dbReference type="InterPro" id="IPR043131">
    <property type="entry name" value="BCAT-like_N"/>
</dbReference>
<evidence type="ECO:0000256" key="5">
    <source>
        <dbReference type="RuleBase" id="RU004516"/>
    </source>
</evidence>
<dbReference type="GO" id="GO:0008483">
    <property type="term" value="F:transaminase activity"/>
    <property type="evidence" value="ECO:0007669"/>
    <property type="project" value="UniProtKB-KW"/>
</dbReference>
<keyword evidence="7" id="KW-0032">Aminotransferase</keyword>
<dbReference type="CDD" id="cd01558">
    <property type="entry name" value="D-AAT_like"/>
    <property type="match status" value="1"/>
</dbReference>
<dbReference type="PANTHER" id="PTHR42743:SF10">
    <property type="entry name" value="D-ALANINE AMINOTRANSFERASE"/>
    <property type="match status" value="1"/>
</dbReference>
<dbReference type="Gene3D" id="3.20.10.10">
    <property type="entry name" value="D-amino Acid Aminotransferase, subunit A, domain 2"/>
    <property type="match status" value="1"/>
</dbReference>
<gene>
    <name evidence="7" type="ORF">QUF54_03195</name>
</gene>
<keyword evidence="8" id="KW-1185">Reference proteome</keyword>
<proteinExistence type="inferred from homology"/>
<dbReference type="InterPro" id="IPR043132">
    <property type="entry name" value="BCAT-like_C"/>
</dbReference>
<organism evidence="7 8">
    <name type="scientific">Candidatus Marithioploca araucensis</name>
    <dbReference type="NCBI Taxonomy" id="70273"/>
    <lineage>
        <taxon>Bacteria</taxon>
        <taxon>Pseudomonadati</taxon>
        <taxon>Pseudomonadota</taxon>
        <taxon>Gammaproteobacteria</taxon>
        <taxon>Thiotrichales</taxon>
        <taxon>Thiotrichaceae</taxon>
        <taxon>Candidatus Marithioploca</taxon>
    </lineage>
</organism>
<dbReference type="InterPro" id="IPR001544">
    <property type="entry name" value="Aminotrans_IV"/>
</dbReference>
<evidence type="ECO:0000313" key="7">
    <source>
        <dbReference type="EMBL" id="MDM8562339.1"/>
    </source>
</evidence>
<evidence type="ECO:0000256" key="1">
    <source>
        <dbReference type="ARBA" id="ARBA00001933"/>
    </source>
</evidence>
<evidence type="ECO:0000256" key="2">
    <source>
        <dbReference type="ARBA" id="ARBA00009320"/>
    </source>
</evidence>
<reference evidence="7" key="1">
    <citation type="submission" date="2023-06" db="EMBL/GenBank/DDBJ databases">
        <title>Uncultivated large filamentous bacteria from sulfidic sediments reveal new species and different genomic features in energy metabolism and defense.</title>
        <authorList>
            <person name="Fonseca A."/>
        </authorList>
    </citation>
    <scope>NUCLEOTIDE SEQUENCE</scope>
    <source>
        <strain evidence="7">HSG4</strain>
    </source>
</reference>
<evidence type="ECO:0000256" key="4">
    <source>
        <dbReference type="RuleBase" id="RU004106"/>
    </source>
</evidence>
<dbReference type="InterPro" id="IPR050571">
    <property type="entry name" value="Class-IV_PLP-Dep_Aminotrnsfr"/>
</dbReference>
<dbReference type="Pfam" id="PF01063">
    <property type="entry name" value="Aminotran_4"/>
    <property type="match status" value="1"/>
</dbReference>
<evidence type="ECO:0000256" key="3">
    <source>
        <dbReference type="ARBA" id="ARBA00022898"/>
    </source>
</evidence>
<evidence type="ECO:0000313" key="8">
    <source>
        <dbReference type="Proteomes" id="UP001171945"/>
    </source>
</evidence>
<dbReference type="PROSITE" id="PS00770">
    <property type="entry name" value="AA_TRANSFER_CLASS_4"/>
    <property type="match status" value="1"/>
</dbReference>
<comment type="similarity">
    <text evidence="2 4">Belongs to the class-IV pyridoxal-phosphate-dependent aminotransferase family.</text>
</comment>
<name>A0ABT7VRP3_9GAMM</name>
<sequence length="278" mass="31109">MIVYLNGDYLPLEEARVSVLDRGFIFGDGVYEVIPAYNGHLFRQEAHLQRLENSLKNIKLENPLSREQWIEALESVVAHNNGGDQSIYLQVTRGSAKRNHNFPEQVVPTVFIMSDPIEQQPPSSGVKAITCADTRWQRCDIKSIALLANILLRRQAVEVGAAETILIRDGYVMEGAASNVFVVVDGVAITPPKSQFILSGITRDLILEAMRTAQLSCREANIPEAQLRAADEIWVTSSTREILPVITLDDKPVGLEEPGAVWAKVWQIYQDYKQKLRV</sequence>
<dbReference type="Proteomes" id="UP001171945">
    <property type="component" value="Unassembled WGS sequence"/>
</dbReference>
<dbReference type="EMBL" id="JAUCGM010000121">
    <property type="protein sequence ID" value="MDM8562339.1"/>
    <property type="molecule type" value="Genomic_DNA"/>
</dbReference>
<dbReference type="PANTHER" id="PTHR42743">
    <property type="entry name" value="AMINO-ACID AMINOTRANSFERASE"/>
    <property type="match status" value="1"/>
</dbReference>
<dbReference type="SUPFAM" id="SSF56752">
    <property type="entry name" value="D-aminoacid aminotransferase-like PLP-dependent enzymes"/>
    <property type="match status" value="1"/>
</dbReference>
<dbReference type="Gene3D" id="3.30.470.10">
    <property type="match status" value="1"/>
</dbReference>